<dbReference type="PANTHER" id="PTHR43309:SF4">
    <property type="entry name" value="CARBOXYLTRANSFERASE DOMAIN-CONTAINING PROTEIN"/>
    <property type="match status" value="1"/>
</dbReference>
<dbReference type="NCBIfam" id="TIGR00724">
    <property type="entry name" value="urea_amlyse_rel"/>
    <property type="match status" value="1"/>
</dbReference>
<evidence type="ECO:0000313" key="5">
    <source>
        <dbReference type="EMBL" id="UYM13992.1"/>
    </source>
</evidence>
<dbReference type="Pfam" id="PF02626">
    <property type="entry name" value="CT_A_B"/>
    <property type="match status" value="1"/>
</dbReference>
<accession>A0ABY6GMQ9</accession>
<dbReference type="InterPro" id="IPR052708">
    <property type="entry name" value="PxpC"/>
</dbReference>
<proteinExistence type="predicted"/>
<evidence type="ECO:0000256" key="1">
    <source>
        <dbReference type="ARBA" id="ARBA00022741"/>
    </source>
</evidence>
<evidence type="ECO:0000313" key="6">
    <source>
        <dbReference type="Proteomes" id="UP001163255"/>
    </source>
</evidence>
<protein>
    <submittedName>
        <fullName evidence="5">Biotin-dependent carboxyltransferase family protein</fullName>
    </submittedName>
</protein>
<dbReference type="SMART" id="SM00797">
    <property type="entry name" value="AHS2"/>
    <property type="match status" value="1"/>
</dbReference>
<reference evidence="5" key="1">
    <citation type="submission" date="2022-10" db="EMBL/GenBank/DDBJ databases">
        <title>Completed Genome Sequence of two octocoral isolated bacterium, Endozoicomonas euniceicola EF212T and Endozoicomonas gorgoniicola PS125T.</title>
        <authorList>
            <person name="Chiou Y.-J."/>
            <person name="Chen Y.-H."/>
        </authorList>
    </citation>
    <scope>NUCLEOTIDE SEQUENCE</scope>
    <source>
        <strain evidence="5">EF212</strain>
    </source>
</reference>
<keyword evidence="2" id="KW-0378">Hydrolase</keyword>
<name>A0ABY6GMQ9_9GAMM</name>
<dbReference type="PANTHER" id="PTHR43309">
    <property type="entry name" value="5-OXOPROLINASE SUBUNIT C"/>
    <property type="match status" value="1"/>
</dbReference>
<gene>
    <name evidence="5" type="ORF">NX720_13830</name>
</gene>
<organism evidence="5 6">
    <name type="scientific">Endozoicomonas euniceicola</name>
    <dbReference type="NCBI Taxonomy" id="1234143"/>
    <lineage>
        <taxon>Bacteria</taxon>
        <taxon>Pseudomonadati</taxon>
        <taxon>Pseudomonadota</taxon>
        <taxon>Gammaproteobacteria</taxon>
        <taxon>Oceanospirillales</taxon>
        <taxon>Endozoicomonadaceae</taxon>
        <taxon>Endozoicomonas</taxon>
    </lineage>
</organism>
<dbReference type="Proteomes" id="UP001163255">
    <property type="component" value="Chromosome"/>
</dbReference>
<keyword evidence="6" id="KW-1185">Reference proteome</keyword>
<dbReference type="RefSeq" id="WP_262595392.1">
    <property type="nucleotide sequence ID" value="NZ_CP103300.1"/>
</dbReference>
<keyword evidence="1" id="KW-0547">Nucleotide-binding</keyword>
<feature type="domain" description="Carboxyltransferase" evidence="4">
    <location>
        <begin position="24"/>
        <end position="304"/>
    </location>
</feature>
<evidence type="ECO:0000259" key="4">
    <source>
        <dbReference type="SMART" id="SM00797"/>
    </source>
</evidence>
<dbReference type="InterPro" id="IPR003778">
    <property type="entry name" value="CT_A_B"/>
</dbReference>
<sequence length="306" mass="33662">MTLRIIEPGPLSLIQDLGRYGHQHMGVSPGGPMDEQAFSWANHLLDNPLNDPQIEINLGSFHCEFLRPTTIAITGAEMSAMLNGVAIQPWQSYSIHTGDQLSFKGARIGVRAYLAVRGGLDIPEILGSCATVVRDQLGGLHRDGKQLSAGDCLHYPASKPVLTRQVPDVFIPEYGQDITLDVIPGCQYEWFSRQERRRFFNSVYSVTAQTDRMGYRLSGAAIHCHQQSLISEGIALGAIQIPADGQPIILMRDRQTLGGYPKIGCITAGSLSKLAQCQPGGTVRFVKKDLYEAEAEYRVEKQFFCA</sequence>
<evidence type="ECO:0000256" key="2">
    <source>
        <dbReference type="ARBA" id="ARBA00022801"/>
    </source>
</evidence>
<dbReference type="InterPro" id="IPR029000">
    <property type="entry name" value="Cyclophilin-like_dom_sf"/>
</dbReference>
<dbReference type="Gene3D" id="2.40.100.10">
    <property type="entry name" value="Cyclophilin-like"/>
    <property type="match status" value="1"/>
</dbReference>
<evidence type="ECO:0000256" key="3">
    <source>
        <dbReference type="ARBA" id="ARBA00022840"/>
    </source>
</evidence>
<keyword evidence="3" id="KW-0067">ATP-binding</keyword>
<dbReference type="SUPFAM" id="SSF50891">
    <property type="entry name" value="Cyclophilin-like"/>
    <property type="match status" value="1"/>
</dbReference>
<dbReference type="EMBL" id="CP103300">
    <property type="protein sequence ID" value="UYM13992.1"/>
    <property type="molecule type" value="Genomic_DNA"/>
</dbReference>